<dbReference type="EMBL" id="JAAGRN010000005">
    <property type="protein sequence ID" value="NDY83229.1"/>
    <property type="molecule type" value="Genomic_DNA"/>
</dbReference>
<dbReference type="InterPro" id="IPR006684">
    <property type="entry name" value="YbgC/YbaW"/>
</dbReference>
<proteinExistence type="inferred from homology"/>
<comment type="similarity">
    <text evidence="1">Belongs to the 4-hydroxybenzoyl-CoA thioesterase family.</text>
</comment>
<dbReference type="CDD" id="cd00586">
    <property type="entry name" value="4HBT"/>
    <property type="match status" value="1"/>
</dbReference>
<evidence type="ECO:0000256" key="2">
    <source>
        <dbReference type="ARBA" id="ARBA00022801"/>
    </source>
</evidence>
<dbReference type="PANTHER" id="PTHR31793">
    <property type="entry name" value="4-HYDROXYBENZOYL-COA THIOESTERASE FAMILY MEMBER"/>
    <property type="match status" value="1"/>
</dbReference>
<dbReference type="InterPro" id="IPR014166">
    <property type="entry name" value="Tol-Pal_acyl-CoA_thioesterase"/>
</dbReference>
<accession>A0A6B2R1K3</accession>
<name>A0A6B2R1K3_9BURK</name>
<evidence type="ECO:0000313" key="3">
    <source>
        <dbReference type="EMBL" id="NDY83229.1"/>
    </source>
</evidence>
<keyword evidence="2" id="KW-0378">Hydrolase</keyword>
<sequence length="143" mass="16267">MTQIPSPAFRHRLEVRVYYEDTDAGGVVFYANYLKFMERGRTEWLRSVGVNQSQVARDFERIFIVAGLDIKYLRPARLDDVLQIDSAVTRMGRASLHFAQSVSRDGELLAQSNIQIGCVDTVKMRPAAIPEIVRSKFVVTTQE</sequence>
<dbReference type="InterPro" id="IPR029069">
    <property type="entry name" value="HotDog_dom_sf"/>
</dbReference>
<dbReference type="SUPFAM" id="SSF54637">
    <property type="entry name" value="Thioesterase/thiol ester dehydrase-isomerase"/>
    <property type="match status" value="1"/>
</dbReference>
<evidence type="ECO:0000256" key="1">
    <source>
        <dbReference type="ARBA" id="ARBA00005953"/>
    </source>
</evidence>
<dbReference type="NCBIfam" id="TIGR00051">
    <property type="entry name" value="YbgC/FadM family acyl-CoA thioesterase"/>
    <property type="match status" value="1"/>
</dbReference>
<organism evidence="3">
    <name type="scientific">Sheuella amnicola</name>
    <dbReference type="NCBI Taxonomy" id="2707330"/>
    <lineage>
        <taxon>Bacteria</taxon>
        <taxon>Pseudomonadati</taxon>
        <taxon>Pseudomonadota</taxon>
        <taxon>Betaproteobacteria</taxon>
        <taxon>Burkholderiales</taxon>
        <taxon>Alcaligenaceae</taxon>
        <taxon>Sheuella</taxon>
    </lineage>
</organism>
<dbReference type="GO" id="GO:0047617">
    <property type="term" value="F:fatty acyl-CoA hydrolase activity"/>
    <property type="evidence" value="ECO:0007669"/>
    <property type="project" value="TreeGrafter"/>
</dbReference>
<dbReference type="FunFam" id="3.10.129.10:FF:000004">
    <property type="entry name" value="Tol-pal system-associated acyl-CoA thioesterase"/>
    <property type="match status" value="1"/>
</dbReference>
<reference evidence="3" key="1">
    <citation type="submission" date="2020-02" db="EMBL/GenBank/DDBJ databases">
        <authorList>
            <person name="Chen W.-M."/>
        </authorList>
    </citation>
    <scope>NUCLEOTIDE SEQUENCE</scope>
    <source>
        <strain evidence="3">NBD-18</strain>
    </source>
</reference>
<dbReference type="PANTHER" id="PTHR31793:SF37">
    <property type="entry name" value="ACYL-COA THIOESTER HYDROLASE YBGC"/>
    <property type="match status" value="1"/>
</dbReference>
<dbReference type="InterPro" id="IPR050563">
    <property type="entry name" value="4-hydroxybenzoyl-CoA_TE"/>
</dbReference>
<gene>
    <name evidence="3" type="primary">ybgC</name>
    <name evidence="3" type="ORF">G3I67_08290</name>
</gene>
<dbReference type="PIRSF" id="PIRSF003230">
    <property type="entry name" value="YbgC"/>
    <property type="match status" value="1"/>
</dbReference>
<protein>
    <submittedName>
        <fullName evidence="3">Tol-pal system-associated acyl-CoA thioesterase</fullName>
    </submittedName>
</protein>
<dbReference type="RefSeq" id="WP_163654179.1">
    <property type="nucleotide sequence ID" value="NZ_JAAGRN010000005.1"/>
</dbReference>
<dbReference type="NCBIfam" id="TIGR02799">
    <property type="entry name" value="thio_ybgC"/>
    <property type="match status" value="1"/>
</dbReference>
<comment type="caution">
    <text evidence="3">The sequence shown here is derived from an EMBL/GenBank/DDBJ whole genome shotgun (WGS) entry which is preliminary data.</text>
</comment>
<dbReference type="AlphaFoldDB" id="A0A6B2R1K3"/>
<dbReference type="Gene3D" id="3.10.129.10">
    <property type="entry name" value="Hotdog Thioesterase"/>
    <property type="match status" value="1"/>
</dbReference>
<dbReference type="Pfam" id="PF13279">
    <property type="entry name" value="4HBT_2"/>
    <property type="match status" value="1"/>
</dbReference>